<dbReference type="GO" id="GO:0042802">
    <property type="term" value="F:identical protein binding"/>
    <property type="evidence" value="ECO:0007669"/>
    <property type="project" value="TreeGrafter"/>
</dbReference>
<protein>
    <submittedName>
        <fullName evidence="4">Aspartate aminotransferase family protein</fullName>
    </submittedName>
</protein>
<dbReference type="PROSITE" id="PS00600">
    <property type="entry name" value="AA_TRANSFER_CLASS_3"/>
    <property type="match status" value="1"/>
</dbReference>
<gene>
    <name evidence="4" type="ORF">EJC51_03235</name>
</gene>
<dbReference type="InterPro" id="IPR015422">
    <property type="entry name" value="PyrdxlP-dep_Trfase_small"/>
</dbReference>
<dbReference type="SUPFAM" id="SSF53383">
    <property type="entry name" value="PLP-dependent transferases"/>
    <property type="match status" value="1"/>
</dbReference>
<dbReference type="InterPro" id="IPR049704">
    <property type="entry name" value="Aminotrans_3_PPA_site"/>
</dbReference>
<dbReference type="InterPro" id="IPR015424">
    <property type="entry name" value="PyrdxlP-dep_Trfase"/>
</dbReference>
<keyword evidence="5" id="KW-1185">Reference proteome</keyword>
<evidence type="ECO:0000313" key="4">
    <source>
        <dbReference type="EMBL" id="AZP23065.1"/>
    </source>
</evidence>
<dbReference type="CDD" id="cd00610">
    <property type="entry name" value="OAT_like"/>
    <property type="match status" value="1"/>
</dbReference>
<dbReference type="InterPro" id="IPR015421">
    <property type="entry name" value="PyrdxlP-dep_Trfase_major"/>
</dbReference>
<evidence type="ECO:0000313" key="5">
    <source>
        <dbReference type="Proteomes" id="UP000280197"/>
    </source>
</evidence>
<dbReference type="PANTHER" id="PTHR11986">
    <property type="entry name" value="AMINOTRANSFERASE CLASS III"/>
    <property type="match status" value="1"/>
</dbReference>
<keyword evidence="4" id="KW-0808">Transferase</keyword>
<dbReference type="Proteomes" id="UP000280197">
    <property type="component" value="Chromosome"/>
</dbReference>
<dbReference type="Pfam" id="PF00202">
    <property type="entry name" value="Aminotran_3"/>
    <property type="match status" value="1"/>
</dbReference>
<dbReference type="InterPro" id="IPR050103">
    <property type="entry name" value="Class-III_PLP-dep_AT"/>
</dbReference>
<reference evidence="4 5" key="1">
    <citation type="submission" date="2018-12" db="EMBL/GenBank/DDBJ databases">
        <authorList>
            <person name="Li K."/>
        </authorList>
    </citation>
    <scope>NUCLEOTIDE SEQUENCE [LARGE SCALE GENOMIC DNA]</scope>
    <source>
        <strain evidence="5">CR22</strain>
    </source>
</reference>
<proteinExistence type="inferred from homology"/>
<dbReference type="KEGG" id="saqu:EJC51_03235"/>
<evidence type="ECO:0000256" key="3">
    <source>
        <dbReference type="RuleBase" id="RU003560"/>
    </source>
</evidence>
<dbReference type="Gene3D" id="3.40.640.10">
    <property type="entry name" value="Type I PLP-dependent aspartate aminotransferase-like (Major domain)"/>
    <property type="match status" value="1"/>
</dbReference>
<dbReference type="PANTHER" id="PTHR11986:SF112">
    <property type="entry name" value="PUTRESCINE AMINOTRANSFERASE"/>
    <property type="match status" value="1"/>
</dbReference>
<dbReference type="PIRSF" id="PIRSF000521">
    <property type="entry name" value="Transaminase_4ab_Lys_Orn"/>
    <property type="match status" value="1"/>
</dbReference>
<dbReference type="AlphaFoldDB" id="A0A3Q9C7Y9"/>
<dbReference type="GO" id="GO:0033094">
    <property type="term" value="F:putrescine--2-oxoglutarate transaminase activity"/>
    <property type="evidence" value="ECO:0007669"/>
    <property type="project" value="TreeGrafter"/>
</dbReference>
<dbReference type="GO" id="GO:0030170">
    <property type="term" value="F:pyridoxal phosphate binding"/>
    <property type="evidence" value="ECO:0007669"/>
    <property type="project" value="InterPro"/>
</dbReference>
<comment type="cofactor">
    <cofactor evidence="1">
        <name>pyridoxal 5'-phosphate</name>
        <dbReference type="ChEBI" id="CHEBI:597326"/>
    </cofactor>
</comment>
<name>A0A3Q9C7Y9_9ACTN</name>
<sequence length="414" mass="44337">MYGYASKAEVLADARRYWNPDKTTFWQDEGVPLVVGDRSGYRLTDVDGHEVIDVHLNGGTYNLGHRNPELVATLTHAVRHLDIGNHHFPTPGRAALARRLVEATPGADKVVFGSSGGEAVDVALKSARYATGRRKIVSVVKAYHGHTGLAVATGDSRFSQLFRSDNPAEFVQVPFNDLDAMTATLSGQDTAAVIMETIPATYGFPMPEPGYLAAVKQACEDTGTLYIADEVQTGLGRTGELWGVYGEGVTPDVLVTGKGLGGGLYPVSAALLGPAVSGWLERDGFAHMATFGGAELGCAVAAKVLEITQRPETRANVHRRIDQVTEGLADLRAELPHALTGIRQKGLVIGLEFGAIGAKQVMTELYRQGVWAIFSTLDPAVLQFKPGLLLTEQETAEILTRLRDAVRKVAGSHV</sequence>
<dbReference type="InterPro" id="IPR005814">
    <property type="entry name" value="Aminotrans_3"/>
</dbReference>
<organism evidence="4 5">
    <name type="scientific">Streptomyces aquilus</name>
    <dbReference type="NCBI Taxonomy" id="2548456"/>
    <lineage>
        <taxon>Bacteria</taxon>
        <taxon>Bacillati</taxon>
        <taxon>Actinomycetota</taxon>
        <taxon>Actinomycetes</taxon>
        <taxon>Kitasatosporales</taxon>
        <taxon>Streptomycetaceae</taxon>
        <taxon>Streptomyces</taxon>
    </lineage>
</organism>
<evidence type="ECO:0000256" key="1">
    <source>
        <dbReference type="ARBA" id="ARBA00001933"/>
    </source>
</evidence>
<evidence type="ECO:0000256" key="2">
    <source>
        <dbReference type="ARBA" id="ARBA00022898"/>
    </source>
</evidence>
<dbReference type="EMBL" id="CP034463">
    <property type="protein sequence ID" value="AZP23065.1"/>
    <property type="molecule type" value="Genomic_DNA"/>
</dbReference>
<dbReference type="GO" id="GO:0009447">
    <property type="term" value="P:putrescine catabolic process"/>
    <property type="evidence" value="ECO:0007669"/>
    <property type="project" value="TreeGrafter"/>
</dbReference>
<keyword evidence="4" id="KW-0032">Aminotransferase</keyword>
<accession>A0A3Q9C7Y9</accession>
<dbReference type="Gene3D" id="3.90.1150.10">
    <property type="entry name" value="Aspartate Aminotransferase, domain 1"/>
    <property type="match status" value="1"/>
</dbReference>
<dbReference type="FunFam" id="3.40.640.10:FF:000004">
    <property type="entry name" value="Acetylornithine aminotransferase"/>
    <property type="match status" value="1"/>
</dbReference>
<comment type="similarity">
    <text evidence="3">Belongs to the class-III pyridoxal-phosphate-dependent aminotransferase family.</text>
</comment>
<keyword evidence="2 3" id="KW-0663">Pyridoxal phosphate</keyword>